<name>A0A7W7KFR0_PSENT</name>
<proteinExistence type="predicted"/>
<sequence length="265" mass="28699">MKTLVAALALLVAGHAGAANLYKDGTEAHKMAAFVENIVPADMSIVFVQEGKPGVYDSQLDKAKLASAAVSEKSISKISSASFSKGLSVDRAAAMTVVDGTIPENRPAPRVCGIYFRDAREQKSYVGLTHESIHCALRPLYGDKAFVRAMQPVADLKVDLSVYNKIAYFEELVVAGSIISMNDRGDIPAMYRRNIGNALKRGPNHAGTPYYSFLRLMELCPVGAKCPSTPKEAAEFLAKDKMMLEAMQKDFSFFAVADGQIRKAP</sequence>
<comment type="caution">
    <text evidence="2">The sequence shown here is derived from an EMBL/GenBank/DDBJ whole genome shotgun (WGS) entry which is preliminary data.</text>
</comment>
<keyword evidence="1" id="KW-0732">Signal</keyword>
<dbReference type="RefSeq" id="WP_184585531.1">
    <property type="nucleotide sequence ID" value="NZ_JACHLI010000001.1"/>
</dbReference>
<dbReference type="EMBL" id="JACHLI010000001">
    <property type="protein sequence ID" value="MBB4861258.1"/>
    <property type="molecule type" value="Genomic_DNA"/>
</dbReference>
<evidence type="ECO:0000313" key="2">
    <source>
        <dbReference type="EMBL" id="MBB4861258.1"/>
    </source>
</evidence>
<dbReference type="AlphaFoldDB" id="A0A7W7KFR0"/>
<accession>A0A7W7KFR0</accession>
<dbReference type="Proteomes" id="UP000566995">
    <property type="component" value="Unassembled WGS sequence"/>
</dbReference>
<gene>
    <name evidence="2" type="ORF">HNP46_000069</name>
</gene>
<feature type="chain" id="PRO_5030769462" evidence="1">
    <location>
        <begin position="19"/>
        <end position="265"/>
    </location>
</feature>
<evidence type="ECO:0000256" key="1">
    <source>
        <dbReference type="SAM" id="SignalP"/>
    </source>
</evidence>
<feature type="signal peptide" evidence="1">
    <location>
        <begin position="1"/>
        <end position="18"/>
    </location>
</feature>
<organism evidence="2 3">
    <name type="scientific">Pseudomonas nitroreducens</name>
    <dbReference type="NCBI Taxonomy" id="46680"/>
    <lineage>
        <taxon>Bacteria</taxon>
        <taxon>Pseudomonadati</taxon>
        <taxon>Pseudomonadota</taxon>
        <taxon>Gammaproteobacteria</taxon>
        <taxon>Pseudomonadales</taxon>
        <taxon>Pseudomonadaceae</taxon>
        <taxon>Pseudomonas</taxon>
    </lineage>
</organism>
<protein>
    <submittedName>
        <fullName evidence="2">Uncharacterized protein</fullName>
    </submittedName>
</protein>
<evidence type="ECO:0000313" key="3">
    <source>
        <dbReference type="Proteomes" id="UP000566995"/>
    </source>
</evidence>
<reference evidence="2 3" key="1">
    <citation type="submission" date="2020-08" db="EMBL/GenBank/DDBJ databases">
        <title>Functional genomics of gut bacteria from endangered species of beetles.</title>
        <authorList>
            <person name="Carlos-Shanley C."/>
        </authorList>
    </citation>
    <scope>NUCLEOTIDE SEQUENCE [LARGE SCALE GENOMIC DNA]</scope>
    <source>
        <strain evidence="2 3">S00179</strain>
    </source>
</reference>